<name>G4SVY6_META2</name>
<accession>G4SVY6</accession>
<dbReference type="PATRIC" id="fig|271065.3.peg.3676"/>
<dbReference type="EMBL" id="FO082060">
    <property type="protein sequence ID" value="CCE25221.1"/>
    <property type="molecule type" value="Genomic_DNA"/>
</dbReference>
<sequence length="51" mass="6003">MTPRYHMQDQVHDRIKDLMGENQTFPWNEGRLPNIVAPAIIVLFLLLGLNW</sequence>
<reference evidence="3" key="1">
    <citation type="journal article" date="2012" name="J. Bacteriol.">
        <title>Genome sequence of the haloalkaliphilic methanotrophic bacterium Methylomicrobium alcaliphilum 20Z.</title>
        <authorList>
            <person name="Vuilleumier S."/>
            <person name="Khmelenina V.N."/>
            <person name="Bringel F."/>
            <person name="Reshetnikov A.S."/>
            <person name="Lajus A."/>
            <person name="Mangenot S."/>
            <person name="Rouy Z."/>
            <person name="Op den Camp H.J."/>
            <person name="Jetten M.S."/>
            <person name="Dispirito A.A."/>
            <person name="Dunfield P."/>
            <person name="Klotz M.G."/>
            <person name="Semrau J.D."/>
            <person name="Stein L.Y."/>
            <person name="Barbe V."/>
            <person name="Medigue C."/>
            <person name="Trotsenko Y.A."/>
            <person name="Kalyuzhnaya M.G."/>
        </authorList>
    </citation>
    <scope>NUCLEOTIDE SEQUENCE [LARGE SCALE GENOMIC DNA]</scope>
    <source>
        <strain evidence="3">DSM 19304 / NCIMB 14124 / VKM B-2133 / 20Z</strain>
    </source>
</reference>
<keyword evidence="1" id="KW-1133">Transmembrane helix</keyword>
<keyword evidence="1" id="KW-0812">Transmembrane</keyword>
<dbReference type="STRING" id="1091494.MEALZ_3563"/>
<evidence type="ECO:0000256" key="1">
    <source>
        <dbReference type="SAM" id="Phobius"/>
    </source>
</evidence>
<dbReference type="RefSeq" id="WP_014149976.1">
    <property type="nucleotide sequence ID" value="NC_016112.1"/>
</dbReference>
<dbReference type="KEGG" id="mah:MEALZ_3563"/>
<keyword evidence="3" id="KW-1185">Reference proteome</keyword>
<keyword evidence="1" id="KW-0472">Membrane</keyword>
<organism evidence="2 3">
    <name type="scientific">Methylotuvimicrobium alcaliphilum (strain DSM 19304 / NCIMB 14124 / VKM B-2133 / 20Z)</name>
    <name type="common">Methylomicrobium alcaliphilum</name>
    <dbReference type="NCBI Taxonomy" id="1091494"/>
    <lineage>
        <taxon>Bacteria</taxon>
        <taxon>Pseudomonadati</taxon>
        <taxon>Pseudomonadota</taxon>
        <taxon>Gammaproteobacteria</taxon>
        <taxon>Methylococcales</taxon>
        <taxon>Methylococcaceae</taxon>
        <taxon>Methylotuvimicrobium</taxon>
    </lineage>
</organism>
<protein>
    <submittedName>
        <fullName evidence="2">Uncharacterized protein</fullName>
    </submittedName>
</protein>
<evidence type="ECO:0000313" key="2">
    <source>
        <dbReference type="EMBL" id="CCE25221.1"/>
    </source>
</evidence>
<feature type="transmembrane region" description="Helical" evidence="1">
    <location>
        <begin position="32"/>
        <end position="49"/>
    </location>
</feature>
<gene>
    <name evidence="2" type="ordered locus">MEALZ_3563</name>
</gene>
<proteinExistence type="predicted"/>
<dbReference type="Proteomes" id="UP000008315">
    <property type="component" value="Chromosome"/>
</dbReference>
<evidence type="ECO:0000313" key="3">
    <source>
        <dbReference type="Proteomes" id="UP000008315"/>
    </source>
</evidence>
<dbReference type="AlphaFoldDB" id="G4SVY6"/>
<dbReference type="HOGENOM" id="CLU_3100656_0_0_6"/>